<accession>A0A392S246</accession>
<name>A0A392S246_9FABA</name>
<keyword evidence="1" id="KW-0418">Kinase</keyword>
<dbReference type="EMBL" id="LXQA010304896">
    <property type="protein sequence ID" value="MCI42467.1"/>
    <property type="molecule type" value="Genomic_DNA"/>
</dbReference>
<dbReference type="Proteomes" id="UP000265520">
    <property type="component" value="Unassembled WGS sequence"/>
</dbReference>
<dbReference type="GO" id="GO:0016301">
    <property type="term" value="F:kinase activity"/>
    <property type="evidence" value="ECO:0007669"/>
    <property type="project" value="UniProtKB-KW"/>
</dbReference>
<keyword evidence="1" id="KW-0808">Transferase</keyword>
<dbReference type="AlphaFoldDB" id="A0A392S246"/>
<feature type="non-terminal residue" evidence="1">
    <location>
        <position position="76"/>
    </location>
</feature>
<keyword evidence="2" id="KW-1185">Reference proteome</keyword>
<reference evidence="1 2" key="1">
    <citation type="journal article" date="2018" name="Front. Plant Sci.">
        <title>Red Clover (Trifolium pratense) and Zigzag Clover (T. medium) - A Picture of Genomic Similarities and Differences.</title>
        <authorList>
            <person name="Dluhosova J."/>
            <person name="Istvanek J."/>
            <person name="Nedelnik J."/>
            <person name="Repkova J."/>
        </authorList>
    </citation>
    <scope>NUCLEOTIDE SEQUENCE [LARGE SCALE GENOMIC DNA]</scope>
    <source>
        <strain evidence="2">cv. 10/8</strain>
        <tissue evidence="1">Leaf</tissue>
    </source>
</reference>
<protein>
    <submittedName>
        <fullName evidence="1">Receptor-like protein kinase ANXUR2</fullName>
    </submittedName>
</protein>
<evidence type="ECO:0000313" key="1">
    <source>
        <dbReference type="EMBL" id="MCI42467.1"/>
    </source>
</evidence>
<sequence>METLFWTDPWLGGLRRVFDLSLNRLSTVAVMSDLGRGDGEAAWSWRRHLWTWVEALLEERRTLLSDIVLQPNVTDQ</sequence>
<comment type="caution">
    <text evidence="1">The sequence shown here is derived from an EMBL/GenBank/DDBJ whole genome shotgun (WGS) entry which is preliminary data.</text>
</comment>
<proteinExistence type="predicted"/>
<keyword evidence="1" id="KW-0675">Receptor</keyword>
<evidence type="ECO:0000313" key="2">
    <source>
        <dbReference type="Proteomes" id="UP000265520"/>
    </source>
</evidence>
<organism evidence="1 2">
    <name type="scientific">Trifolium medium</name>
    <dbReference type="NCBI Taxonomy" id="97028"/>
    <lineage>
        <taxon>Eukaryota</taxon>
        <taxon>Viridiplantae</taxon>
        <taxon>Streptophyta</taxon>
        <taxon>Embryophyta</taxon>
        <taxon>Tracheophyta</taxon>
        <taxon>Spermatophyta</taxon>
        <taxon>Magnoliopsida</taxon>
        <taxon>eudicotyledons</taxon>
        <taxon>Gunneridae</taxon>
        <taxon>Pentapetalae</taxon>
        <taxon>rosids</taxon>
        <taxon>fabids</taxon>
        <taxon>Fabales</taxon>
        <taxon>Fabaceae</taxon>
        <taxon>Papilionoideae</taxon>
        <taxon>50 kb inversion clade</taxon>
        <taxon>NPAAA clade</taxon>
        <taxon>Hologalegina</taxon>
        <taxon>IRL clade</taxon>
        <taxon>Trifolieae</taxon>
        <taxon>Trifolium</taxon>
    </lineage>
</organism>